<name>A0ABU6GU91_9BACL</name>
<keyword evidence="3" id="KW-0804">Transcription</keyword>
<dbReference type="PANTHER" id="PTHR43280:SF28">
    <property type="entry name" value="HTH-TYPE TRANSCRIPTIONAL ACTIVATOR RHAS"/>
    <property type="match status" value="1"/>
</dbReference>
<keyword evidence="6" id="KW-1185">Reference proteome</keyword>
<keyword evidence="1" id="KW-0805">Transcription regulation</keyword>
<dbReference type="InterPro" id="IPR037923">
    <property type="entry name" value="HTH-like"/>
</dbReference>
<evidence type="ECO:0000313" key="6">
    <source>
        <dbReference type="Proteomes" id="UP001344632"/>
    </source>
</evidence>
<dbReference type="PROSITE" id="PS01124">
    <property type="entry name" value="HTH_ARAC_FAMILY_2"/>
    <property type="match status" value="1"/>
</dbReference>
<evidence type="ECO:0000259" key="4">
    <source>
        <dbReference type="PROSITE" id="PS01124"/>
    </source>
</evidence>
<accession>A0ABU6GU91</accession>
<dbReference type="Pfam" id="PF12833">
    <property type="entry name" value="HTH_18"/>
    <property type="match status" value="1"/>
</dbReference>
<dbReference type="InterPro" id="IPR018060">
    <property type="entry name" value="HTH_AraC"/>
</dbReference>
<protein>
    <submittedName>
        <fullName evidence="5">AraC family transcriptional regulator</fullName>
    </submittedName>
</protein>
<evidence type="ECO:0000256" key="2">
    <source>
        <dbReference type="ARBA" id="ARBA00023125"/>
    </source>
</evidence>
<dbReference type="SMART" id="SM00342">
    <property type="entry name" value="HTH_ARAC"/>
    <property type="match status" value="1"/>
</dbReference>
<evidence type="ECO:0000256" key="1">
    <source>
        <dbReference type="ARBA" id="ARBA00023015"/>
    </source>
</evidence>
<evidence type="ECO:0000256" key="3">
    <source>
        <dbReference type="ARBA" id="ARBA00023163"/>
    </source>
</evidence>
<dbReference type="Proteomes" id="UP001344632">
    <property type="component" value="Unassembled WGS sequence"/>
</dbReference>
<gene>
    <name evidence="5" type="ORF">P4H66_23590</name>
</gene>
<proteinExistence type="predicted"/>
<dbReference type="EMBL" id="JARLKZ010000020">
    <property type="protein sequence ID" value="MEC0242798.1"/>
    <property type="molecule type" value="Genomic_DNA"/>
</dbReference>
<dbReference type="PANTHER" id="PTHR43280">
    <property type="entry name" value="ARAC-FAMILY TRANSCRIPTIONAL REGULATOR"/>
    <property type="match status" value="1"/>
</dbReference>
<dbReference type="InterPro" id="IPR018062">
    <property type="entry name" value="HTH_AraC-typ_CS"/>
</dbReference>
<dbReference type="PROSITE" id="PS00041">
    <property type="entry name" value="HTH_ARAC_FAMILY_1"/>
    <property type="match status" value="1"/>
</dbReference>
<evidence type="ECO:0000313" key="5">
    <source>
        <dbReference type="EMBL" id="MEC0242798.1"/>
    </source>
</evidence>
<feature type="domain" description="HTH araC/xylS-type" evidence="4">
    <location>
        <begin position="182"/>
        <end position="280"/>
    </location>
</feature>
<dbReference type="Gene3D" id="1.10.10.60">
    <property type="entry name" value="Homeodomain-like"/>
    <property type="match status" value="2"/>
</dbReference>
<dbReference type="InterPro" id="IPR009057">
    <property type="entry name" value="Homeodomain-like_sf"/>
</dbReference>
<keyword evidence="2" id="KW-0238">DNA-binding</keyword>
<reference evidence="5 6" key="1">
    <citation type="submission" date="2023-03" db="EMBL/GenBank/DDBJ databases">
        <title>Bacillus Genome Sequencing.</title>
        <authorList>
            <person name="Dunlap C."/>
        </authorList>
    </citation>
    <scope>NUCLEOTIDE SEQUENCE [LARGE SCALE GENOMIC DNA]</scope>
    <source>
        <strain evidence="5 6">BD-525</strain>
    </source>
</reference>
<dbReference type="SUPFAM" id="SSF51215">
    <property type="entry name" value="Regulatory protein AraC"/>
    <property type="match status" value="1"/>
</dbReference>
<dbReference type="RefSeq" id="WP_326090562.1">
    <property type="nucleotide sequence ID" value="NZ_JARLKZ010000020.1"/>
</dbReference>
<dbReference type="SUPFAM" id="SSF46689">
    <property type="entry name" value="Homeodomain-like"/>
    <property type="match status" value="2"/>
</dbReference>
<dbReference type="Pfam" id="PF02311">
    <property type="entry name" value="AraC_binding"/>
    <property type="match status" value="1"/>
</dbReference>
<sequence>MYDKLPVLSPEETIPLLQDQFYYPPYITLAHMYKPPTGWFMIPQVISQYQLLYGVDGSAENIVDGVKHPIGKGDIYIIRPDAVRSLQPSKHDPYVGITISFHFGVSKSPLQSILGNDLFRGQDPDGSLLGKLIPLIQAVQQKKLTSNMLAQGLLLQILYDLSNSSPVEGTARQITKINAKMVKICNYIKENYSTAIRLDTLSEMTGLSRNYIIRQFRKCYGMTPSDYLATIRIEKAKQLALETDLSISEIANQVGYTELHSFSRMFKKRMGISLSQFNATLISSLDIVSPLEES</sequence>
<dbReference type="InterPro" id="IPR003313">
    <property type="entry name" value="AraC-bd"/>
</dbReference>
<organism evidence="5 6">
    <name type="scientific">Paenibacillus dokdonensis</name>
    <dbReference type="NCBI Taxonomy" id="2567944"/>
    <lineage>
        <taxon>Bacteria</taxon>
        <taxon>Bacillati</taxon>
        <taxon>Bacillota</taxon>
        <taxon>Bacilli</taxon>
        <taxon>Bacillales</taxon>
        <taxon>Paenibacillaceae</taxon>
        <taxon>Paenibacillus</taxon>
    </lineage>
</organism>
<comment type="caution">
    <text evidence="5">The sequence shown here is derived from an EMBL/GenBank/DDBJ whole genome shotgun (WGS) entry which is preliminary data.</text>
</comment>